<accession>A0A918WXJ0</accession>
<feature type="compositionally biased region" description="Polar residues" evidence="1">
    <location>
        <begin position="502"/>
        <end position="513"/>
    </location>
</feature>
<name>A0A918WXJ0_9ACTN</name>
<evidence type="ECO:0000313" key="2">
    <source>
        <dbReference type="EMBL" id="GHC92811.1"/>
    </source>
</evidence>
<dbReference type="NCBIfam" id="NF040567">
    <property type="entry name" value="SCO2524_fam"/>
    <property type="match status" value="1"/>
</dbReference>
<dbReference type="RefSeq" id="WP_308436958.1">
    <property type="nucleotide sequence ID" value="NZ_BMVC01000005.1"/>
</dbReference>
<dbReference type="InterPro" id="IPR049777">
    <property type="entry name" value="SCO2524-like"/>
</dbReference>
<proteinExistence type="predicted"/>
<dbReference type="Proteomes" id="UP000638353">
    <property type="component" value="Unassembled WGS sequence"/>
</dbReference>
<organism evidence="2 3">
    <name type="scientific">Streptomyces finlayi</name>
    <dbReference type="NCBI Taxonomy" id="67296"/>
    <lineage>
        <taxon>Bacteria</taxon>
        <taxon>Bacillati</taxon>
        <taxon>Actinomycetota</taxon>
        <taxon>Actinomycetes</taxon>
        <taxon>Kitasatosporales</taxon>
        <taxon>Streptomycetaceae</taxon>
        <taxon>Streptomyces</taxon>
    </lineage>
</organism>
<gene>
    <name evidence="2" type="ORF">GCM10010334_29180</name>
</gene>
<reference evidence="2" key="2">
    <citation type="submission" date="2020-09" db="EMBL/GenBank/DDBJ databases">
        <authorList>
            <person name="Sun Q."/>
            <person name="Ohkuma M."/>
        </authorList>
    </citation>
    <scope>NUCLEOTIDE SEQUENCE</scope>
    <source>
        <strain evidence="2">JCM 4637</strain>
    </source>
</reference>
<dbReference type="AlphaFoldDB" id="A0A918WXJ0"/>
<comment type="caution">
    <text evidence="2">The sequence shown here is derived from an EMBL/GenBank/DDBJ whole genome shotgun (WGS) entry which is preliminary data.</text>
</comment>
<evidence type="ECO:0000256" key="1">
    <source>
        <dbReference type="SAM" id="MobiDB-lite"/>
    </source>
</evidence>
<reference evidence="2" key="1">
    <citation type="journal article" date="2014" name="Int. J. Syst. Evol. Microbiol.">
        <title>Complete genome sequence of Corynebacterium casei LMG S-19264T (=DSM 44701T), isolated from a smear-ripened cheese.</title>
        <authorList>
            <consortium name="US DOE Joint Genome Institute (JGI-PGF)"/>
            <person name="Walter F."/>
            <person name="Albersmeier A."/>
            <person name="Kalinowski J."/>
            <person name="Ruckert C."/>
        </authorList>
    </citation>
    <scope>NUCLEOTIDE SEQUENCE</scope>
    <source>
        <strain evidence="2">JCM 4637</strain>
    </source>
</reference>
<feature type="region of interest" description="Disordered" evidence="1">
    <location>
        <begin position="500"/>
        <end position="537"/>
    </location>
</feature>
<evidence type="ECO:0000313" key="3">
    <source>
        <dbReference type="Proteomes" id="UP000638353"/>
    </source>
</evidence>
<dbReference type="EMBL" id="BMVC01000005">
    <property type="protein sequence ID" value="GHC92811.1"/>
    <property type="molecule type" value="Genomic_DNA"/>
</dbReference>
<feature type="compositionally biased region" description="Low complexity" evidence="1">
    <location>
        <begin position="527"/>
        <end position="537"/>
    </location>
</feature>
<protein>
    <submittedName>
        <fullName evidence="2">Uncharacterized protein</fullName>
    </submittedName>
</protein>
<sequence length="537" mass="60103">MRIEPRQQLLETWRALVKSSFPDGKREGDHWATGSSVADTERLLCLMYPATEIPALRLDDPDRIASDVLDVLKPLGGRLEIPMKIIEFLGDYTRRHMTEDGTPTFGGGYYLHPGTTDAKPTDDQKRLGVVDSYSMSVTLSLATLGFLREFLRTAHRAEFVARAKELEVETKKRLTAAMISLLRSFSVHTFAAESSRGRSLIELVNQEQVPGRIVVRQLQQRLKPLRAVIRDSFVLGVDTMGELADENTLFECGWSWGLVTGAPQVLVATAGLHQPEGVAADVPYLYFTVVALDGIVDLFSDRTLTLGLLDDEQQRLSDALRMRWEITQQYWSAIARFGGDGSWPLEDIPWPTTVPQTRSEYSEYSTLSVTAILVQDLVRRRATDDDLTRTVTVMEELAVRARVTRRLTPGDPAMALHSPGVRLPLFGAEELGPPVEWQVSDFSAQLFKRTIQLAALSKNLDSHDRLLRLGEHLLDHLWRRRISRGPGARLWDNVQAVYPHSPDTSGQPVSWSMSERMVEGRSPPPISMSNPPSEAAN</sequence>